<evidence type="ECO:0000313" key="3">
    <source>
        <dbReference type="EMBL" id="KKK15245.1"/>
    </source>
</evidence>
<dbReference type="SMART" id="SM00849">
    <property type="entry name" value="Lactamase_B"/>
    <property type="match status" value="1"/>
</dbReference>
<dbReference type="SUPFAM" id="SSF56281">
    <property type="entry name" value="Metallo-hydrolase/oxidoreductase"/>
    <property type="match status" value="1"/>
</dbReference>
<dbReference type="InterPro" id="IPR036866">
    <property type="entry name" value="RibonucZ/Hydroxyglut_hydro"/>
</dbReference>
<evidence type="ECO:0000256" key="1">
    <source>
        <dbReference type="ARBA" id="ARBA00022723"/>
    </source>
</evidence>
<dbReference type="CDD" id="cd07724">
    <property type="entry name" value="POD-like_MBL-fold"/>
    <property type="match status" value="1"/>
</dbReference>
<dbReference type="GO" id="GO:0006749">
    <property type="term" value="P:glutathione metabolic process"/>
    <property type="evidence" value="ECO:0007669"/>
    <property type="project" value="InterPro"/>
</dbReference>
<dbReference type="PANTHER" id="PTHR43084:SF1">
    <property type="entry name" value="PERSULFIDE DIOXYGENASE ETHE1, MITOCHONDRIAL"/>
    <property type="match status" value="1"/>
</dbReference>
<dbReference type="FunFam" id="3.60.15.10:FF:000033">
    <property type="entry name" value="MBL fold metallo-hydrolase"/>
    <property type="match status" value="1"/>
</dbReference>
<comment type="caution">
    <text evidence="3">The sequence shown here is derived from an EMBL/GenBank/DDBJ whole genome shotgun (WGS) entry which is preliminary data.</text>
</comment>
<dbReference type="InterPro" id="IPR001279">
    <property type="entry name" value="Metallo-B-lactamas"/>
</dbReference>
<keyword evidence="4" id="KW-1185">Reference proteome</keyword>
<dbReference type="AlphaFoldDB" id="A0A0F8WBQ2"/>
<organism evidence="3 4">
    <name type="scientific">Aspergillus ochraceoroseus</name>
    <dbReference type="NCBI Taxonomy" id="138278"/>
    <lineage>
        <taxon>Eukaryota</taxon>
        <taxon>Fungi</taxon>
        <taxon>Dikarya</taxon>
        <taxon>Ascomycota</taxon>
        <taxon>Pezizomycotina</taxon>
        <taxon>Eurotiomycetes</taxon>
        <taxon>Eurotiomycetidae</taxon>
        <taxon>Eurotiales</taxon>
        <taxon>Aspergillaceae</taxon>
        <taxon>Aspergillus</taxon>
        <taxon>Aspergillus subgen. Nidulantes</taxon>
    </lineage>
</organism>
<sequence>MELLRHSNRRVTSGGDWMSKISRAAAAATSSSIVGTAGRRCPFRPRAVASQPIYTTAQSVSFPHKGYHSSSSPRSSPVCQRPGLNRGHACQIRCASTEYAVGTQQCHAPYSTQATRSQEPIIHDMFEHNTGTWQYVVADPSTLTAVIIDPVLDYDPATQSITTSSADSILSLVREKGYKVDRILETHVHADHITAASYLQSRLSQEQGHRPPIGIGKRIEQVQRLFGERYGVPAEDYHRVFGKLFDDNEVFAIGEISAMAMHLPGHTPDHLGYKIGDNVFCGDSLFHVDIGSARCDFPGGSADNLYESGRKLLGLPATVKIWTGHDYPPEERGSPVPCLSVKDHREQNQHLRVGITKQDFVARRKERDSKLAAPRLLHQSLQMNIRAGQLPRATQSGHRMLHLPLKLHGIEW</sequence>
<dbReference type="PANTHER" id="PTHR43084">
    <property type="entry name" value="PERSULFIDE DIOXYGENASE ETHE1"/>
    <property type="match status" value="1"/>
</dbReference>
<dbReference type="OrthoDB" id="449487at2759"/>
<name>A0A0F8WBQ2_9EURO</name>
<evidence type="ECO:0000313" key="4">
    <source>
        <dbReference type="Proteomes" id="UP000034947"/>
    </source>
</evidence>
<accession>A0A0F8WBQ2</accession>
<dbReference type="InterPro" id="IPR051682">
    <property type="entry name" value="Mito_Persulfide_Diox"/>
</dbReference>
<evidence type="ECO:0000259" key="2">
    <source>
        <dbReference type="SMART" id="SM00849"/>
    </source>
</evidence>
<dbReference type="VEuPathDB" id="FungiDB:P175DRAFT_0505416"/>
<dbReference type="InterPro" id="IPR044528">
    <property type="entry name" value="POD-like_MBL-fold"/>
</dbReference>
<keyword evidence="1" id="KW-0479">Metal-binding</keyword>
<proteinExistence type="predicted"/>
<dbReference type="GO" id="GO:0050313">
    <property type="term" value="F:sulfur dioxygenase activity"/>
    <property type="evidence" value="ECO:0007669"/>
    <property type="project" value="InterPro"/>
</dbReference>
<reference evidence="3 4" key="1">
    <citation type="submission" date="2015-02" db="EMBL/GenBank/DDBJ databases">
        <title>Draft Genome Sequences of Two Closely-Related Aflatoxigenic Aspergillus Species Obtained from the Cote d'Ivoire.</title>
        <authorList>
            <person name="Moore G.G."/>
            <person name="Beltz S.B."/>
            <person name="Mack B.M."/>
        </authorList>
    </citation>
    <scope>NUCLEOTIDE SEQUENCE [LARGE SCALE GENOMIC DNA]</scope>
    <source>
        <strain evidence="3 4">SRRC1432</strain>
    </source>
</reference>
<dbReference type="Proteomes" id="UP000034947">
    <property type="component" value="Unassembled WGS sequence"/>
</dbReference>
<protein>
    <submittedName>
        <fullName evidence="3">Metallo-beta-lactamase domain protein</fullName>
    </submittedName>
</protein>
<dbReference type="GO" id="GO:0070813">
    <property type="term" value="P:hydrogen sulfide metabolic process"/>
    <property type="evidence" value="ECO:0007669"/>
    <property type="project" value="TreeGrafter"/>
</dbReference>
<dbReference type="EMBL" id="JYKN01002756">
    <property type="protein sequence ID" value="KKK15245.1"/>
    <property type="molecule type" value="Genomic_DNA"/>
</dbReference>
<dbReference type="Gene3D" id="3.60.15.10">
    <property type="entry name" value="Ribonuclease Z/Hydroxyacylglutathione hydrolase-like"/>
    <property type="match status" value="1"/>
</dbReference>
<gene>
    <name evidence="3" type="ORF">AOCH_000379</name>
</gene>
<dbReference type="GO" id="GO:0046872">
    <property type="term" value="F:metal ion binding"/>
    <property type="evidence" value="ECO:0007669"/>
    <property type="project" value="UniProtKB-KW"/>
</dbReference>
<dbReference type="Pfam" id="PF00753">
    <property type="entry name" value="Lactamase_B"/>
    <property type="match status" value="1"/>
</dbReference>
<feature type="domain" description="Metallo-beta-lactamase" evidence="2">
    <location>
        <begin position="131"/>
        <end position="325"/>
    </location>
</feature>